<dbReference type="AlphaFoldDB" id="A0AA96WT53"/>
<proteinExistence type="predicted"/>
<dbReference type="EMBL" id="CP130144">
    <property type="protein sequence ID" value="WNZ43799.1"/>
    <property type="molecule type" value="Genomic_DNA"/>
</dbReference>
<reference evidence="1" key="2">
    <citation type="submission" date="2023-07" db="EMBL/GenBank/DDBJ databases">
        <authorList>
            <person name="Bai X.-H."/>
            <person name="Wang H.-H."/>
            <person name="Wang J."/>
            <person name="Ma M.-Y."/>
            <person name="Hu H.-H."/>
            <person name="Song Z.-L."/>
            <person name="Ma H.-G."/>
            <person name="Fan Y."/>
            <person name="Du C.-Y."/>
            <person name="Xu J.-C."/>
        </authorList>
    </citation>
    <scope>NUCLEOTIDE SEQUENCE</scope>
    <source>
        <strain evidence="1">CZ1</strain>
    </source>
</reference>
<dbReference type="InterPro" id="IPR021256">
    <property type="entry name" value="DUF2808"/>
</dbReference>
<accession>A0AA96WT53</accession>
<sequence length="182" mass="20200">MITKSGTKIITIALLSFFLIVASTSAIEVSGKTYFERPPRLMGAATSQNGTYIWGATYYFTVNVPEEAGVPLQRLEIELQASPGRPFFTANNLQAFEGRRKKPGDKISLKDVKIDPQTQMVSVTFDPPIKPDKTITLRIYPVQNPNTGGTYLYGITAFPEGSQPVGQFLGFGRIRIYDREQD</sequence>
<name>A0AA96WT53_LEPBY</name>
<evidence type="ECO:0000313" key="1">
    <source>
        <dbReference type="EMBL" id="WNZ43799.1"/>
    </source>
</evidence>
<dbReference type="Pfam" id="PF10989">
    <property type="entry name" value="DUF2808"/>
    <property type="match status" value="1"/>
</dbReference>
<gene>
    <name evidence="1" type="ORF">Q2T42_18320</name>
</gene>
<reference evidence="1" key="1">
    <citation type="journal article" date="2023" name="Plants (Basel)">
        <title>Genomic Analysis of Leptolyngbya boryana CZ1 Reveals Efficient Carbon Fixation Modules.</title>
        <authorList>
            <person name="Bai X."/>
            <person name="Wang H."/>
            <person name="Cheng W."/>
            <person name="Wang J."/>
            <person name="Ma M."/>
            <person name="Hu H."/>
            <person name="Song Z."/>
            <person name="Ma H."/>
            <person name="Fan Y."/>
            <person name="Du C."/>
            <person name="Xu J."/>
        </authorList>
    </citation>
    <scope>NUCLEOTIDE SEQUENCE</scope>
    <source>
        <strain evidence="1">CZ1</strain>
    </source>
</reference>
<protein>
    <submittedName>
        <fullName evidence="1">DUF2808 domain-containing protein</fullName>
    </submittedName>
</protein>
<organism evidence="1">
    <name type="scientific">Leptolyngbya boryana CZ1</name>
    <dbReference type="NCBI Taxonomy" id="3060204"/>
    <lineage>
        <taxon>Bacteria</taxon>
        <taxon>Bacillati</taxon>
        <taxon>Cyanobacteriota</taxon>
        <taxon>Cyanophyceae</taxon>
        <taxon>Leptolyngbyales</taxon>
        <taxon>Leptolyngbyaceae</taxon>
        <taxon>Leptolyngbya group</taxon>
        <taxon>Leptolyngbya</taxon>
    </lineage>
</organism>
<dbReference type="RefSeq" id="WP_316425986.1">
    <property type="nucleotide sequence ID" value="NZ_CP130144.1"/>
</dbReference>